<proteinExistence type="predicted"/>
<evidence type="ECO:0000313" key="3">
    <source>
        <dbReference type="EMBL" id="KAJ3440848.1"/>
    </source>
</evidence>
<evidence type="ECO:0000256" key="2">
    <source>
        <dbReference type="SAM" id="SignalP"/>
    </source>
</evidence>
<keyword evidence="1" id="KW-1015">Disulfide bond</keyword>
<organism evidence="3 4">
    <name type="scientific">Anaeramoeba flamelloides</name>
    <dbReference type="NCBI Taxonomy" id="1746091"/>
    <lineage>
        <taxon>Eukaryota</taxon>
        <taxon>Metamonada</taxon>
        <taxon>Anaeramoebidae</taxon>
        <taxon>Anaeramoeba</taxon>
    </lineage>
</organism>
<dbReference type="AlphaFoldDB" id="A0AAV7ZGJ3"/>
<evidence type="ECO:0000313" key="4">
    <source>
        <dbReference type="Proteomes" id="UP001146793"/>
    </source>
</evidence>
<comment type="caution">
    <text evidence="3">The sequence shown here is derived from an EMBL/GenBank/DDBJ whole genome shotgun (WGS) entry which is preliminary data.</text>
</comment>
<gene>
    <name evidence="3" type="ORF">M0812_14522</name>
</gene>
<dbReference type="InterPro" id="IPR002172">
    <property type="entry name" value="LDrepeatLR_classA_rpt"/>
</dbReference>
<feature type="chain" id="PRO_5043552309" evidence="2">
    <location>
        <begin position="19"/>
        <end position="954"/>
    </location>
</feature>
<sequence length="954" mass="105651">MKLLVVITLFCFASLSLCTIVCPDQLEWCEETYSCIGPDDSCSNDCSFTTPYKCPSGDCAKTPGGCCEEREYFCYLGTCNQISGECNSNSSSEWACPSEKPIRCPNGQCAGCDEECDAFDKCDGKMCPDRTCADDFDDCLCPYGESHEDFLYMCDNMDCTVSNELCLEDNYCPSWRPDKCRNNTCVELAANSDACGDDDYCTDTDNYVYCESDHSCLPIGSSCPNTVTNGCPSNQPVRCLTGECAAAKWDCPNPYQCRNTNYPYRCEGGLCAEDEAHCDPLIEEEYQELAGSYCINSVSYLCRIGICVHDEEFCPAIYPCPCGTTRRADGTCRDEDEEGGNTDTCTPIHPYRCLEGPSTGMCVDYAEQCLEDNSCTEEYPYKCDNGECQKNYTDCDVTPGNGCEKDTPWKCGNGRCVAYEDRFYCNNEYNCPVETPIRCSKSGLCVEDAMNCTGEVCTGWICSSGACVDNRTKCQENAPNGCYQTNYPYLCANGDCVESYDKCESRIYCGDDFPVLCWNGYCVLNESLCPSRYPCPYETPYRCWDQVCQASKYDCAEECPTTSPVRCESGACVTNSKYCPDVDPSNCPDDLPYLCSDSVCVEKVTNCTGDLEPCADGKTRCWNGKCVLDTENDCPIYDGQCPVDTPKRCKDGSCIPETSECDTYDPDCGDGEELCPDGICREDCGPYDGCPVELPIYCPDFTCTDDPETCYTDCSTLSTKLYRCYDYTCVEDPTDCPDPSPILKPECISFIHDNTEASFGHEITEIDTYEELGVISGEGGSLADGDEVSVCSKPDSFIRNNTRVTIDIRSTIFDVEDLTSNDEYPGPISLTFNTSLTTFTSENITDFCLGTVVDDPDDEHHKFKCVSNLTLINEHRVSGEITENGQYFIMDSTKETEFWCDLDLIVCPDSDDCAETIMDCPGTGDKDQTSSDSIQLQLSFLLIFVSLFCALFRI</sequence>
<accession>A0AAV7ZGJ3</accession>
<feature type="signal peptide" evidence="2">
    <location>
        <begin position="1"/>
        <end position="18"/>
    </location>
</feature>
<dbReference type="Proteomes" id="UP001146793">
    <property type="component" value="Unassembled WGS sequence"/>
</dbReference>
<name>A0AAV7ZGJ3_9EUKA</name>
<evidence type="ECO:0000256" key="1">
    <source>
        <dbReference type="ARBA" id="ARBA00023157"/>
    </source>
</evidence>
<dbReference type="EMBL" id="JANTQA010000030">
    <property type="protein sequence ID" value="KAJ3440848.1"/>
    <property type="molecule type" value="Genomic_DNA"/>
</dbReference>
<protein>
    <submittedName>
        <fullName evidence="3">Uncharacterized protein</fullName>
    </submittedName>
</protein>
<reference evidence="3" key="1">
    <citation type="submission" date="2022-08" db="EMBL/GenBank/DDBJ databases">
        <title>Novel sulphate-reducing endosymbionts in the free-living metamonad Anaeramoeba.</title>
        <authorList>
            <person name="Jerlstrom-Hultqvist J."/>
            <person name="Cepicka I."/>
            <person name="Gallot-Lavallee L."/>
            <person name="Salas-Leiva D."/>
            <person name="Curtis B.A."/>
            <person name="Zahonova K."/>
            <person name="Pipaliya S."/>
            <person name="Dacks J."/>
            <person name="Roger A.J."/>
        </authorList>
    </citation>
    <scope>NUCLEOTIDE SEQUENCE</scope>
    <source>
        <strain evidence="3">Busselton2</strain>
    </source>
</reference>
<dbReference type="PROSITE" id="PS50068">
    <property type="entry name" value="LDLRA_2"/>
    <property type="match status" value="1"/>
</dbReference>
<keyword evidence="2" id="KW-0732">Signal</keyword>